<evidence type="ECO:0000313" key="2">
    <source>
        <dbReference type="Proteomes" id="UP000178603"/>
    </source>
</evidence>
<proteinExistence type="predicted"/>
<dbReference type="InterPro" id="IPR029058">
    <property type="entry name" value="AB_hydrolase_fold"/>
</dbReference>
<dbReference type="Gene3D" id="3.40.50.1820">
    <property type="entry name" value="alpha/beta hydrolase"/>
    <property type="match status" value="1"/>
</dbReference>
<dbReference type="EMBL" id="MGGW01000004">
    <property type="protein sequence ID" value="OGM55272.1"/>
    <property type="molecule type" value="Genomic_DNA"/>
</dbReference>
<dbReference type="SUPFAM" id="SSF53474">
    <property type="entry name" value="alpha/beta-Hydrolases"/>
    <property type="match status" value="1"/>
</dbReference>
<evidence type="ECO:0000313" key="1">
    <source>
        <dbReference type="EMBL" id="OGM55272.1"/>
    </source>
</evidence>
<reference evidence="1 2" key="1">
    <citation type="journal article" date="2016" name="Nat. Commun.">
        <title>Thousands of microbial genomes shed light on interconnected biogeochemical processes in an aquifer system.</title>
        <authorList>
            <person name="Anantharaman K."/>
            <person name="Brown C.T."/>
            <person name="Hug L.A."/>
            <person name="Sharon I."/>
            <person name="Castelle C.J."/>
            <person name="Probst A.J."/>
            <person name="Thomas B.C."/>
            <person name="Singh A."/>
            <person name="Wilkins M.J."/>
            <person name="Karaoz U."/>
            <person name="Brodie E.L."/>
            <person name="Williams K.H."/>
            <person name="Hubbard S.S."/>
            <person name="Banfield J.F."/>
        </authorList>
    </citation>
    <scope>NUCLEOTIDE SEQUENCE [LARGE SCALE GENOMIC DNA]</scope>
</reference>
<protein>
    <recommendedName>
        <fullName evidence="3">DUF676 domain-containing protein</fullName>
    </recommendedName>
</protein>
<gene>
    <name evidence="1" type="ORF">A3E44_03235</name>
</gene>
<dbReference type="PANTHER" id="PTHR37946">
    <property type="entry name" value="SLL1969 PROTEIN"/>
    <property type="match status" value="1"/>
</dbReference>
<dbReference type="Proteomes" id="UP000178603">
    <property type="component" value="Unassembled WGS sequence"/>
</dbReference>
<name>A0A1F8AU48_9BACT</name>
<dbReference type="AlphaFoldDB" id="A0A1F8AU48"/>
<evidence type="ECO:0008006" key="3">
    <source>
        <dbReference type="Google" id="ProtNLM"/>
    </source>
</evidence>
<comment type="caution">
    <text evidence="1">The sequence shown here is derived from an EMBL/GenBank/DDBJ whole genome shotgun (WGS) entry which is preliminary data.</text>
</comment>
<accession>A0A1F8AU48</accession>
<sequence length="221" mass="25247">MIKIALILIKELLFIKFEGIKATFHKKPPRNWESGKSGNAILIPGFLGSWYYLRKTGNFLNNLGYKIHIVTSIERNIYPISYGVNEIKKYILKHNLSKLIIVAHSKGGIISRLLLQDTEMEKRVKEVINLSVPNIGTLWGVLRIFNVHELTPWSKQIKEVNKNQNGIKKIINIYPEADPYVIPNKSLYLEGARNIQVNIVGHVNILNSPITLEKISKLLND</sequence>
<dbReference type="PANTHER" id="PTHR37946:SF1">
    <property type="entry name" value="SLL1969 PROTEIN"/>
    <property type="match status" value="1"/>
</dbReference>
<organism evidence="1 2">
    <name type="scientific">Candidatus Woesebacteria bacterium RIFCSPHIGHO2_12_FULL_41_24</name>
    <dbReference type="NCBI Taxonomy" id="1802510"/>
    <lineage>
        <taxon>Bacteria</taxon>
        <taxon>Candidatus Woeseibacteriota</taxon>
    </lineage>
</organism>